<dbReference type="EMBL" id="VANI01000013">
    <property type="protein sequence ID" value="TLM76537.1"/>
    <property type="molecule type" value="Genomic_DNA"/>
</dbReference>
<dbReference type="PANTHER" id="PTHR10199:SF119">
    <property type="entry name" value="RE20510P"/>
    <property type="match status" value="1"/>
</dbReference>
<dbReference type="SUPFAM" id="SSF49373">
    <property type="entry name" value="Invasin/intimin cell-adhesion fragments"/>
    <property type="match status" value="1"/>
</dbReference>
<dbReference type="RefSeq" id="WP_138236089.1">
    <property type="nucleotide sequence ID" value="NZ_CP185860.1"/>
</dbReference>
<feature type="region of interest" description="Disordered" evidence="3">
    <location>
        <begin position="635"/>
        <end position="807"/>
    </location>
</feature>
<keyword evidence="5" id="KW-1185">Reference proteome</keyword>
<feature type="compositionally biased region" description="Acidic residues" evidence="3">
    <location>
        <begin position="791"/>
        <end position="800"/>
    </location>
</feature>
<dbReference type="InterPro" id="IPR008969">
    <property type="entry name" value="CarboxyPept-like_regulatory"/>
</dbReference>
<keyword evidence="1" id="KW-0732">Signal</keyword>
<protein>
    <submittedName>
        <fullName evidence="4">Uncharacterized protein</fullName>
    </submittedName>
</protein>
<dbReference type="InterPro" id="IPR003367">
    <property type="entry name" value="Thrombospondin_3-like_rpt"/>
</dbReference>
<feature type="compositionally biased region" description="Acidic residues" evidence="3">
    <location>
        <begin position="719"/>
        <end position="743"/>
    </location>
</feature>
<reference evidence="4 5" key="1">
    <citation type="submission" date="2019-05" db="EMBL/GenBank/DDBJ databases">
        <title>Microbulbifer harenosus sp. nov., an alginate-degrading bacterium isolated from coastal sand.</title>
        <authorList>
            <person name="Huang H."/>
            <person name="Mo K."/>
            <person name="Bao S."/>
        </authorList>
    </citation>
    <scope>NUCLEOTIDE SEQUENCE [LARGE SCALE GENOMIC DNA]</scope>
    <source>
        <strain evidence="4 5">HB161719</strain>
    </source>
</reference>
<dbReference type="InterPro" id="IPR008964">
    <property type="entry name" value="Invasin/intimin_cell_adhesion"/>
</dbReference>
<evidence type="ECO:0000256" key="1">
    <source>
        <dbReference type="ARBA" id="ARBA00022729"/>
    </source>
</evidence>
<dbReference type="PANTHER" id="PTHR10199">
    <property type="entry name" value="THROMBOSPONDIN"/>
    <property type="match status" value="1"/>
</dbReference>
<dbReference type="Pfam" id="PF13715">
    <property type="entry name" value="CarbopepD_reg_2"/>
    <property type="match status" value="1"/>
</dbReference>
<dbReference type="Pfam" id="PF09136">
    <property type="entry name" value="Glucodextran_B"/>
    <property type="match status" value="1"/>
</dbReference>
<dbReference type="SUPFAM" id="SSF103647">
    <property type="entry name" value="TSP type-3 repeat"/>
    <property type="match status" value="2"/>
</dbReference>
<sequence length="1814" mass="188987">MRFAQFNSSIFSLIHNDADRGTAISSLVLQSKGFIAVLGLILAALSPFAMADSAESSIFGPELFVHDRLFYFDDEDGEDFGHPPRGRRWGESNGHALGWRDDRFISVGKLLEKWGGFGASRTFAVADTSSSYTLRIQNGPSNYRRVTAGYVKLNGKRIVDTRDFIRGWSGFWGQWRNKDRTGYFEFPVSLAELNTLEVKIYSPLGSALRVEVVGVDRTPPTISLEINPPANGEGWHNTDATVNFVCADGGTGISVCPEPILVSEEGANQQISGTAEDHAGNSASASGTINLDKTAPQLLVTAAPEPNAAGWHSTEVEYRFNCSDALSGVLECPQERRLQVEGRDQLVVGLVRDKAGNTAEVEVSASIDLTAPELSLVLQPSANAAGWNNTNVTAHFECSDAMSGVASCSEPYTIRQDGGNHEVSGIAGDLAGNTSTASAIVRIDKVPPQISVEPSLEPNSNGWHSQPVTLNYRCSDSLSGVAECPESIDVTEEGAQLSVSASAVDIAGNSTENRHVLNIDQTAPVLAFISPQNNAVLTGARPELKLSIADNLALDPETLVISVDGVKVAASCDLFENEAACSLPADLPVGQINLLASLSDMAGNIGDTSISISTDSDGDGIADGEDLCPATQAGEAVDAEGCSEVQRDDDGDGVANGNDQCPATPTGEAANSEGCSPSQLDIDSDGDGILDSQDQCPSTVPGTPVDATGCDDSQRDTDNDGVVDVDDAFPEDPEESSDLDGDGIGDNSDTDRDGDGVENDFDVFPENPAESADQDDDGIGDNADSDRDGDGVENDSDAFPDDPNRHKLPVVMINSPATLSTVGHTPITVQGVVDPDAVAFTVNGLAVPFEGGVFTAQVSLHEGHNTVVARMVDASDTVSTASISIALDLTPPYITVDSHEDGQVVHTEAVSITGLVNDIVRGTIEEDEATVTVNGIAADIVNRSYQAVDVPLEVGENSITVEAVDQVGNSASQTFTLVYEPLTGQRLELVSGNNQKAKINTEISNPLAVKVLDGAGNPVVDKNVVFRVTQGSGAVGIGTDLEGRGVLAKTDADGIATTRFRLGQRAGVGNQKVRAKVVGYQDEVIFSASAEGNIGNKLSVNSGNNQRGGTHQPLPAPFVVVVTDEGANVVPGARIRFEVSSGGGHFQNDSTVFETQTDGDGRASAHLVMGGVTGLDQQRIKATLLDAPVVDGTVQTITAGFTASAFKPGDAGNTSISGVVMDNQDTPLPGVTIRVDGTTRQAVSDAEGQFKITEVPAGPVHLIADGSTTTVEGEYPALAYNLVTVSGVDNPLSSPIYMVKLNTENAVWAGKEDVELTLPEVPGFKLEVPANSVTFPDGSREGYVSVTVVNSSKVPMTPPNGMQPQFIVTIQPTNALFDPPARLTLPNVDGHTPGAQVEMFSFDHDLEEFVAIGLGTVSEDGTAIRSNPGVGVVRAGWHCGAQPSGSGCCGGGGGAGGGGCPECKKRKDGADECDPSGENCVIDPAAEDPGNCKACVNGEVEDDGTIDHPDKVDDVECKTCKNGSVVANENRNGLSCAGSNPGSDTGCYTCKDGKCGNHCDIDDEKEVIEIKGNPEWNRLADMVNRGVGAISGLKAQANFEFSGKREQGFECCGKCDPETGLYTKESGNGTALVAWGGGPFGPGIGKIPDVYIGKKTRLSIRARIGIIVEGKGEGSATVEQKSSQCEDQDGCYGAGLGLTGTLTGGVGGDLVAGIFTYSSTNGSSCNAWGKPNESDDCWALDLGAKGSIRGTVTGSASVGANVDSCGGANCNGSVGPVKANWSMSVAVNVYFYSYNWSYSESLVLIEKASINCKG</sequence>
<comment type="caution">
    <text evidence="4">The sequence shown here is derived from an EMBL/GenBank/DDBJ whole genome shotgun (WGS) entry which is preliminary data.</text>
</comment>
<dbReference type="InterPro" id="IPR013783">
    <property type="entry name" value="Ig-like_fold"/>
</dbReference>
<name>A0ABY2UJW3_9GAMM</name>
<evidence type="ECO:0000313" key="5">
    <source>
        <dbReference type="Proteomes" id="UP000306791"/>
    </source>
</evidence>
<accession>A0ABY2UJW3</accession>
<dbReference type="Pfam" id="PF02412">
    <property type="entry name" value="TSP_3"/>
    <property type="match status" value="4"/>
</dbReference>
<evidence type="ECO:0000256" key="2">
    <source>
        <dbReference type="ARBA" id="ARBA00022837"/>
    </source>
</evidence>
<proteinExistence type="predicted"/>
<dbReference type="Gene3D" id="2.60.40.10">
    <property type="entry name" value="Immunoglobulins"/>
    <property type="match status" value="3"/>
</dbReference>
<keyword evidence="2" id="KW-0106">Calcium</keyword>
<evidence type="ECO:0000313" key="4">
    <source>
        <dbReference type="EMBL" id="TLM76537.1"/>
    </source>
</evidence>
<organism evidence="4 5">
    <name type="scientific">Microbulbifer harenosus</name>
    <dbReference type="NCBI Taxonomy" id="2576840"/>
    <lineage>
        <taxon>Bacteria</taxon>
        <taxon>Pseudomonadati</taxon>
        <taxon>Pseudomonadota</taxon>
        <taxon>Gammaproteobacteria</taxon>
        <taxon>Cellvibrionales</taxon>
        <taxon>Microbulbiferaceae</taxon>
        <taxon>Microbulbifer</taxon>
    </lineage>
</organism>
<gene>
    <name evidence="4" type="ORF">FDY93_12450</name>
</gene>
<dbReference type="InterPro" id="IPR028974">
    <property type="entry name" value="TSP_type-3_rpt"/>
</dbReference>
<dbReference type="Proteomes" id="UP000306791">
    <property type="component" value="Unassembled WGS sequence"/>
</dbReference>
<dbReference type="Gene3D" id="4.10.1080.10">
    <property type="entry name" value="TSP type-3 repeat"/>
    <property type="match status" value="2"/>
</dbReference>
<dbReference type="SUPFAM" id="SSF49464">
    <property type="entry name" value="Carboxypeptidase regulatory domain-like"/>
    <property type="match status" value="1"/>
</dbReference>
<dbReference type="Gene3D" id="2.60.40.1120">
    <property type="entry name" value="Carboxypeptidase-like, regulatory domain"/>
    <property type="match status" value="1"/>
</dbReference>
<evidence type="ECO:0000256" key="3">
    <source>
        <dbReference type="SAM" id="MobiDB-lite"/>
    </source>
</evidence>